<dbReference type="SUPFAM" id="SSF54695">
    <property type="entry name" value="POZ domain"/>
    <property type="match status" value="1"/>
</dbReference>
<keyword evidence="4" id="KW-1185">Reference proteome</keyword>
<feature type="compositionally biased region" description="Basic and acidic residues" evidence="1">
    <location>
        <begin position="29"/>
        <end position="45"/>
    </location>
</feature>
<sequence>IDVKPGQPTSTTSSLTGVKTYSARNSVSPEKEIDKPNQSDQKETVQEELYNTEPTVRATSTVSSSQVPKVLKEFKAHKAVLAARSPVFAAMFEHRMEEAREGRVEINDLKPDCMADVLQYIYTGRCSNLDQLAPELLAASDKYQMDQLKIMCEHRLVQGLCVENACDTLVLSDRHNALQLKVHALDYIMLHAEEICETEGFDELSRLQPHLLNECFRALAVQHLPLRYSTRKRRRPTP</sequence>
<feature type="compositionally biased region" description="Polar residues" evidence="1">
    <location>
        <begin position="7"/>
        <end position="28"/>
    </location>
</feature>
<evidence type="ECO:0000256" key="1">
    <source>
        <dbReference type="SAM" id="MobiDB-lite"/>
    </source>
</evidence>
<dbReference type="AlphaFoldDB" id="A0ABD2PVB9"/>
<evidence type="ECO:0000313" key="3">
    <source>
        <dbReference type="EMBL" id="KAL3309741.1"/>
    </source>
</evidence>
<feature type="domain" description="BTB" evidence="2">
    <location>
        <begin position="72"/>
        <end position="125"/>
    </location>
</feature>
<dbReference type="InterPro" id="IPR011333">
    <property type="entry name" value="SKP1/BTB/POZ_sf"/>
</dbReference>
<dbReference type="Gene3D" id="3.30.710.10">
    <property type="entry name" value="Potassium Channel Kv1.1, Chain A"/>
    <property type="match status" value="1"/>
</dbReference>
<dbReference type="FunFam" id="3.30.710.10:FF:000159">
    <property type="entry name" value="Speckle-type POZ protein B"/>
    <property type="match status" value="1"/>
</dbReference>
<accession>A0ABD2PVB9</accession>
<feature type="non-terminal residue" evidence="3">
    <location>
        <position position="1"/>
    </location>
</feature>
<proteinExistence type="predicted"/>
<feature type="region of interest" description="Disordered" evidence="1">
    <location>
        <begin position="1"/>
        <end position="45"/>
    </location>
</feature>
<evidence type="ECO:0000259" key="2">
    <source>
        <dbReference type="PROSITE" id="PS50097"/>
    </source>
</evidence>
<comment type="caution">
    <text evidence="3">The sequence shown here is derived from an EMBL/GenBank/DDBJ whole genome shotgun (WGS) entry which is preliminary data.</text>
</comment>
<dbReference type="Gene3D" id="1.25.40.420">
    <property type="match status" value="1"/>
</dbReference>
<evidence type="ECO:0000313" key="4">
    <source>
        <dbReference type="Proteomes" id="UP001626550"/>
    </source>
</evidence>
<dbReference type="SMART" id="SM00225">
    <property type="entry name" value="BTB"/>
    <property type="match status" value="1"/>
</dbReference>
<protein>
    <submittedName>
        <fullName evidence="3">Speckle-type POZ</fullName>
    </submittedName>
</protein>
<reference evidence="3 4" key="1">
    <citation type="submission" date="2024-11" db="EMBL/GenBank/DDBJ databases">
        <title>Adaptive evolution of stress response genes in parasites aligns with host niche diversity.</title>
        <authorList>
            <person name="Hahn C."/>
            <person name="Resl P."/>
        </authorList>
    </citation>
    <scope>NUCLEOTIDE SEQUENCE [LARGE SCALE GENOMIC DNA]</scope>
    <source>
        <strain evidence="3">EGGRZ-B1_66</strain>
        <tissue evidence="3">Body</tissue>
    </source>
</reference>
<dbReference type="Pfam" id="PF00651">
    <property type="entry name" value="BTB"/>
    <property type="match status" value="1"/>
</dbReference>
<dbReference type="InterPro" id="IPR000210">
    <property type="entry name" value="BTB/POZ_dom"/>
</dbReference>
<dbReference type="Proteomes" id="UP001626550">
    <property type="component" value="Unassembled WGS sequence"/>
</dbReference>
<organism evidence="3 4">
    <name type="scientific">Cichlidogyrus casuarinus</name>
    <dbReference type="NCBI Taxonomy" id="1844966"/>
    <lineage>
        <taxon>Eukaryota</taxon>
        <taxon>Metazoa</taxon>
        <taxon>Spiralia</taxon>
        <taxon>Lophotrochozoa</taxon>
        <taxon>Platyhelminthes</taxon>
        <taxon>Monogenea</taxon>
        <taxon>Monopisthocotylea</taxon>
        <taxon>Dactylogyridea</taxon>
        <taxon>Ancyrocephalidae</taxon>
        <taxon>Cichlidogyrus</taxon>
    </lineage>
</organism>
<dbReference type="PROSITE" id="PS50097">
    <property type="entry name" value="BTB"/>
    <property type="match status" value="1"/>
</dbReference>
<name>A0ABD2PVB9_9PLAT</name>
<dbReference type="PANTHER" id="PTHR24413">
    <property type="entry name" value="SPECKLE-TYPE POZ PROTEIN"/>
    <property type="match status" value="1"/>
</dbReference>
<gene>
    <name evidence="3" type="primary">BATH-43_2</name>
    <name evidence="3" type="ORF">Ciccas_011711</name>
</gene>
<dbReference type="EMBL" id="JBJKFK010003590">
    <property type="protein sequence ID" value="KAL3309741.1"/>
    <property type="molecule type" value="Genomic_DNA"/>
</dbReference>